<reference evidence="1 2" key="1">
    <citation type="journal article" date="2017" name="PLoS Biol.">
        <title>The sea cucumber genome provides insights into morphological evolution and visceral regeneration.</title>
        <authorList>
            <person name="Zhang X."/>
            <person name="Sun L."/>
            <person name="Yuan J."/>
            <person name="Sun Y."/>
            <person name="Gao Y."/>
            <person name="Zhang L."/>
            <person name="Li S."/>
            <person name="Dai H."/>
            <person name="Hamel J.F."/>
            <person name="Liu C."/>
            <person name="Yu Y."/>
            <person name="Liu S."/>
            <person name="Lin W."/>
            <person name="Guo K."/>
            <person name="Jin S."/>
            <person name="Xu P."/>
            <person name="Storey K.B."/>
            <person name="Huan P."/>
            <person name="Zhang T."/>
            <person name="Zhou Y."/>
            <person name="Zhang J."/>
            <person name="Lin C."/>
            <person name="Li X."/>
            <person name="Xing L."/>
            <person name="Huo D."/>
            <person name="Sun M."/>
            <person name="Wang L."/>
            <person name="Mercier A."/>
            <person name="Li F."/>
            <person name="Yang H."/>
            <person name="Xiang J."/>
        </authorList>
    </citation>
    <scope>NUCLEOTIDE SEQUENCE [LARGE SCALE GENOMIC DNA]</scope>
    <source>
        <strain evidence="1">Shaxun</strain>
        <tissue evidence="1">Muscle</tissue>
    </source>
</reference>
<sequence>MTCPLANVLPPIYVRSLVVVHNIMCTKPLKESHQKLWKRFLVWKGRLRLIMHYSIHVCHSHYCMFTNRTTTTLCSLCLSPCNSWRNYSDASVIRTFVQEQLQSSASIGDDNKLCNVCYQAITRYSKGPQYRDTVKSSKQHLSSLLESFQNGHSSIPLKDPHTHAILNTMQFLGSCLMDDRSVLLEVLYDKYSDIFDYHAALVPKSIKSVCLKKNSLQLLGIIKTAVGESLICTYVSGQNRLGTLIRRNGSDVVTNLHKLHFESLREKECLHRKISSTQLSEQEAATSRQNAFDSGDMSHYVTLFLAMRLRQFDLRNISVRNLTPIFHAMDRPTYLKLVPFHMAAMKQYPPDILQYFQKDGFSVSVTGAWLCHTLAVMAARRDSKIVLLSFSGEAKVVPGQVFSVLRSVGLKVPGEVDALQRKPLRGMNCFDVRFTSEAARVRGVHVLEGVEGLKVTP</sequence>
<accession>A0A2G8JS90</accession>
<organism evidence="1 2">
    <name type="scientific">Stichopus japonicus</name>
    <name type="common">Sea cucumber</name>
    <dbReference type="NCBI Taxonomy" id="307972"/>
    <lineage>
        <taxon>Eukaryota</taxon>
        <taxon>Metazoa</taxon>
        <taxon>Echinodermata</taxon>
        <taxon>Eleutherozoa</taxon>
        <taxon>Echinozoa</taxon>
        <taxon>Holothuroidea</taxon>
        <taxon>Aspidochirotacea</taxon>
        <taxon>Aspidochirotida</taxon>
        <taxon>Stichopodidae</taxon>
        <taxon>Apostichopus</taxon>
    </lineage>
</organism>
<gene>
    <name evidence="1" type="ORF">BSL78_24542</name>
</gene>
<protein>
    <submittedName>
        <fullName evidence="1">Uncharacterized protein</fullName>
    </submittedName>
</protein>
<dbReference type="OrthoDB" id="10071095at2759"/>
<dbReference type="EMBL" id="MRZV01001335">
    <property type="protein sequence ID" value="PIK38632.1"/>
    <property type="molecule type" value="Genomic_DNA"/>
</dbReference>
<keyword evidence="2" id="KW-1185">Reference proteome</keyword>
<dbReference type="AlphaFoldDB" id="A0A2G8JS90"/>
<dbReference type="Proteomes" id="UP000230750">
    <property type="component" value="Unassembled WGS sequence"/>
</dbReference>
<evidence type="ECO:0000313" key="2">
    <source>
        <dbReference type="Proteomes" id="UP000230750"/>
    </source>
</evidence>
<name>A0A2G8JS90_STIJA</name>
<proteinExistence type="predicted"/>
<evidence type="ECO:0000313" key="1">
    <source>
        <dbReference type="EMBL" id="PIK38632.1"/>
    </source>
</evidence>
<comment type="caution">
    <text evidence="1">The sequence shown here is derived from an EMBL/GenBank/DDBJ whole genome shotgun (WGS) entry which is preliminary data.</text>
</comment>